<evidence type="ECO:0000259" key="2">
    <source>
        <dbReference type="Pfam" id="PF06119"/>
    </source>
</evidence>
<keyword evidence="1" id="KW-0732">Signal</keyword>
<proteinExistence type="predicted"/>
<dbReference type="Pfam" id="PF07589">
    <property type="entry name" value="PEP-CTERM"/>
    <property type="match status" value="1"/>
</dbReference>
<keyword evidence="5" id="KW-1185">Reference proteome</keyword>
<dbReference type="GO" id="GO:0007160">
    <property type="term" value="P:cell-matrix adhesion"/>
    <property type="evidence" value="ECO:0007669"/>
    <property type="project" value="InterPro"/>
</dbReference>
<feature type="domain" description="Ice-binding protein C-terminal" evidence="3">
    <location>
        <begin position="249"/>
        <end position="272"/>
    </location>
</feature>
<accession>A0A0M2V7E9</accession>
<dbReference type="Proteomes" id="UP000034228">
    <property type="component" value="Unassembled WGS sequence"/>
</dbReference>
<dbReference type="OrthoDB" id="5762321at2"/>
<dbReference type="AlphaFoldDB" id="A0A0M2V7E9"/>
<gene>
    <name evidence="4" type="ORF">WG68_06110</name>
</gene>
<dbReference type="EMBL" id="LAHO01000004">
    <property type="protein sequence ID" value="KKO46339.1"/>
    <property type="molecule type" value="Genomic_DNA"/>
</dbReference>
<reference evidence="4 5" key="1">
    <citation type="submission" date="2015-03" db="EMBL/GenBank/DDBJ databases">
        <title>Draft genome sequences of two protease-producing strains of Arsukibacterium isolated from two cold and alkaline environments.</title>
        <authorList>
            <person name="Lylloff J.E."/>
            <person name="Skov L.B."/>
            <person name="Jepsen M."/>
            <person name="Hallin P.F."/>
            <person name="Sorensen S.J."/>
            <person name="Stougaard P."/>
            <person name="Glaring M.A."/>
        </authorList>
    </citation>
    <scope>NUCLEOTIDE SEQUENCE [LARGE SCALE GENOMIC DNA]</scope>
    <source>
        <strain evidence="4 5">GCM72</strain>
    </source>
</reference>
<dbReference type="RefSeq" id="WP_046556780.1">
    <property type="nucleotide sequence ID" value="NZ_LAHO01000004.1"/>
</dbReference>
<feature type="domain" description="NIDO" evidence="2">
    <location>
        <begin position="60"/>
        <end position="237"/>
    </location>
</feature>
<evidence type="ECO:0000313" key="4">
    <source>
        <dbReference type="EMBL" id="KKO46339.1"/>
    </source>
</evidence>
<dbReference type="PATRIC" id="fig|336831.14.peg.2965"/>
<feature type="chain" id="PRO_5005644407" evidence="1">
    <location>
        <begin position="20"/>
        <end position="275"/>
    </location>
</feature>
<name>A0A0M2V7E9_9GAMM</name>
<evidence type="ECO:0000256" key="1">
    <source>
        <dbReference type="SAM" id="SignalP"/>
    </source>
</evidence>
<sequence>MKIKNVALAALLTLTTAFASNASIIEPGFNAATLAPNDDGSTGAVNIGFNVNFFGLTFSQLFVNNNGNVTFDSALSTYTPFDLTSTGQQIIAPFFADVDTRNAGDPVTYGVGSFEGMLAFGVNWLNVDYFSSNVAHTNRNSFQLLLVDRSDVNAGDFDIIFNYSQIQWEAGTASNSDANGLGGDSARAGFSNGTGAAGSFFELAGSAVNGAFLDGGSNALISNRLNSGFDGRYIFNARNGAIVVVPPTSVPEAQSLALFGLGLLLVAGVRRRLKR</sequence>
<dbReference type="STRING" id="336831.WG68_06110"/>
<dbReference type="InterPro" id="IPR013424">
    <property type="entry name" value="Ice-binding_C"/>
</dbReference>
<comment type="caution">
    <text evidence="4">The sequence shown here is derived from an EMBL/GenBank/DDBJ whole genome shotgun (WGS) entry which is preliminary data.</text>
</comment>
<evidence type="ECO:0000313" key="5">
    <source>
        <dbReference type="Proteomes" id="UP000034228"/>
    </source>
</evidence>
<dbReference type="Pfam" id="PF06119">
    <property type="entry name" value="NIDO"/>
    <property type="match status" value="1"/>
</dbReference>
<protein>
    <submittedName>
        <fullName evidence="4">Autotransporter</fullName>
    </submittedName>
</protein>
<evidence type="ECO:0000259" key="3">
    <source>
        <dbReference type="Pfam" id="PF07589"/>
    </source>
</evidence>
<organism evidence="4 5">
    <name type="scientific">Arsukibacterium ikkense</name>
    <dbReference type="NCBI Taxonomy" id="336831"/>
    <lineage>
        <taxon>Bacteria</taxon>
        <taxon>Pseudomonadati</taxon>
        <taxon>Pseudomonadota</taxon>
        <taxon>Gammaproteobacteria</taxon>
        <taxon>Chromatiales</taxon>
        <taxon>Chromatiaceae</taxon>
        <taxon>Arsukibacterium</taxon>
    </lineage>
</organism>
<feature type="signal peptide" evidence="1">
    <location>
        <begin position="1"/>
        <end position="19"/>
    </location>
</feature>
<dbReference type="InterPro" id="IPR003886">
    <property type="entry name" value="NIDO_dom"/>
</dbReference>